<dbReference type="SUPFAM" id="SSF49899">
    <property type="entry name" value="Concanavalin A-like lectins/glucanases"/>
    <property type="match status" value="1"/>
</dbReference>
<dbReference type="InterPro" id="IPR013320">
    <property type="entry name" value="ConA-like_dom_sf"/>
</dbReference>
<sequence length="730" mass="81233">MNNNHPPLLGYADQLSARPGETVEVKVSSYLEGEYTARLVRTICADPNPEGIGLVEEAIDGSFAGSYAARVQPFTPGSCVKVPLTADSQLPDIFTLTAMIWPTQPGEGAQTVFSVGAVSSGCALFLGLDGAGRPRIAVRMTDHSWSECVLNSPIADRYWARLSASVNVAEGSLSLRCSGNESDEASHAEFSGSAVLKMETMDCLMIAANETTERQMHFNGKIDNPTVYEGCPDLDTLDEKIDKAPVYACWDFSRDISSCRVVDSGPNQLTGTLINFPARAMTGANWDGTEMCWRHLPHQYGAIHFHEDDIYDFEWETDFSFRLPDDLQSGVYGIRLEQGDQHDTIPLFVCPPRGQRTARLCVLVSTFTYTVYGNHARPDYEPSWLDRNEAWNAYPWNPAEYPHYGRSTYNFHSDRSGICHASHRRPLFNLRPGYLTFGANACSGLRHFQADSHLTAWLENQGYSFDVITDKELHDEGVAVLSGYAGVTTGSHPEYHTERTLDALQQYRDQGGHLAYLGGNGFYWRVAIHPENSSLIEIRRAEGGIRAWAAEPGEYYNAFDGQYGGLWRRNGRPPQHLAGVGFSSQGRFFGSYYRRTPESYDERFVWMFEGITDELIGDFGFSGGGAAGFELDRYDRYLGSPQNAVVIASSENHNDTFVLVPEEQLTHITNWPGVPNEELIRADMVYFDTPSGGAVFSTGSITFCGSLPHNDFDNNVSRLMRNIFDHFLDS</sequence>
<accession>A0A160TUB1</accession>
<dbReference type="InterPro" id="IPR046540">
    <property type="entry name" value="DMFA2_C"/>
</dbReference>
<protein>
    <submittedName>
        <fullName evidence="2">Large subunit of N,N-dimethylformamidase</fullName>
    </submittedName>
</protein>
<feature type="domain" description="N,N-dimethylformamidase beta subunit-like C-terminal" evidence="1">
    <location>
        <begin position="279"/>
        <end position="711"/>
    </location>
</feature>
<evidence type="ECO:0000259" key="1">
    <source>
        <dbReference type="Pfam" id="PF20254"/>
    </source>
</evidence>
<proteinExistence type="predicted"/>
<dbReference type="Gene3D" id="2.60.120.200">
    <property type="match status" value="1"/>
</dbReference>
<gene>
    <name evidence="2" type="ORF">MGWOODY_XGa2844</name>
</gene>
<reference evidence="2" key="1">
    <citation type="submission" date="2015-10" db="EMBL/GenBank/DDBJ databases">
        <authorList>
            <person name="Gilbert D.G."/>
        </authorList>
    </citation>
    <scope>NUCLEOTIDE SEQUENCE</scope>
</reference>
<dbReference type="Pfam" id="PF20254">
    <property type="entry name" value="DMFA2_C"/>
    <property type="match status" value="1"/>
</dbReference>
<dbReference type="AlphaFoldDB" id="A0A160TUB1"/>
<evidence type="ECO:0000313" key="2">
    <source>
        <dbReference type="EMBL" id="CUS53725.1"/>
    </source>
</evidence>
<organism evidence="2">
    <name type="scientific">hydrothermal vent metagenome</name>
    <dbReference type="NCBI Taxonomy" id="652676"/>
    <lineage>
        <taxon>unclassified sequences</taxon>
        <taxon>metagenomes</taxon>
        <taxon>ecological metagenomes</taxon>
    </lineage>
</organism>
<dbReference type="EMBL" id="CZRL01000098">
    <property type="protein sequence ID" value="CUS53725.1"/>
    <property type="molecule type" value="Genomic_DNA"/>
</dbReference>
<name>A0A160TUB1_9ZZZZ</name>